<dbReference type="PROSITE" id="PS50158">
    <property type="entry name" value="ZF_CCHC"/>
    <property type="match status" value="1"/>
</dbReference>
<dbReference type="SUPFAM" id="SSF57756">
    <property type="entry name" value="Retrovirus zinc finger-like domains"/>
    <property type="match status" value="1"/>
</dbReference>
<evidence type="ECO:0000256" key="4">
    <source>
        <dbReference type="ARBA" id="ARBA00022664"/>
    </source>
</evidence>
<evidence type="ECO:0000313" key="27">
    <source>
        <dbReference type="Proteomes" id="UP000541558"/>
    </source>
</evidence>
<keyword evidence="12" id="KW-0067">ATP-binding</keyword>
<dbReference type="GO" id="GO:0006508">
    <property type="term" value="P:proteolysis"/>
    <property type="evidence" value="ECO:0007669"/>
    <property type="project" value="UniProtKB-KW"/>
</dbReference>
<dbReference type="InterPro" id="IPR054722">
    <property type="entry name" value="PolX-like_BBD"/>
</dbReference>
<keyword evidence="18" id="KW-0917">Virion maturation</keyword>
<dbReference type="AlphaFoldDB" id="A0A8H5ASW5"/>
<evidence type="ECO:0000256" key="21">
    <source>
        <dbReference type="ARBA" id="ARBA00049244"/>
    </source>
</evidence>
<keyword evidence="22" id="KW-0862">Zinc</keyword>
<evidence type="ECO:0000256" key="20">
    <source>
        <dbReference type="ARBA" id="ARBA00048173"/>
    </source>
</evidence>
<dbReference type="SMART" id="SM00343">
    <property type="entry name" value="ZnF_C2HC"/>
    <property type="match status" value="1"/>
</dbReference>
<dbReference type="Gene3D" id="3.30.420.10">
    <property type="entry name" value="Ribonuclease H-like superfamily/Ribonuclease H"/>
    <property type="match status" value="1"/>
</dbReference>
<evidence type="ECO:0000256" key="1">
    <source>
        <dbReference type="ARBA" id="ARBA00002180"/>
    </source>
</evidence>
<dbReference type="Pfam" id="PF22936">
    <property type="entry name" value="Pol_BBD"/>
    <property type="match status" value="1"/>
</dbReference>
<feature type="region of interest" description="Disordered" evidence="23">
    <location>
        <begin position="896"/>
        <end position="945"/>
    </location>
</feature>
<dbReference type="GO" id="GO:0006310">
    <property type="term" value="P:DNA recombination"/>
    <property type="evidence" value="ECO:0007669"/>
    <property type="project" value="UniProtKB-KW"/>
</dbReference>
<dbReference type="GO" id="GO:0008233">
    <property type="term" value="F:peptidase activity"/>
    <property type="evidence" value="ECO:0007669"/>
    <property type="project" value="UniProtKB-KW"/>
</dbReference>
<evidence type="ECO:0000256" key="2">
    <source>
        <dbReference type="ARBA" id="ARBA00022578"/>
    </source>
</evidence>
<evidence type="ECO:0000256" key="18">
    <source>
        <dbReference type="ARBA" id="ARBA00023113"/>
    </source>
</evidence>
<evidence type="ECO:0000256" key="3">
    <source>
        <dbReference type="ARBA" id="ARBA00022612"/>
    </source>
</evidence>
<dbReference type="GO" id="GO:0005634">
    <property type="term" value="C:nucleus"/>
    <property type="evidence" value="ECO:0007669"/>
    <property type="project" value="UniProtKB-ARBA"/>
</dbReference>
<comment type="catalytic activity">
    <reaction evidence="21">
        <text>DNA(n) + a 2'-deoxyribonucleoside 5'-triphosphate = DNA(n+1) + diphosphate</text>
        <dbReference type="Rhea" id="RHEA:22508"/>
        <dbReference type="Rhea" id="RHEA-COMP:17339"/>
        <dbReference type="Rhea" id="RHEA-COMP:17340"/>
        <dbReference type="ChEBI" id="CHEBI:33019"/>
        <dbReference type="ChEBI" id="CHEBI:61560"/>
        <dbReference type="ChEBI" id="CHEBI:173112"/>
        <dbReference type="EC" id="2.7.7.7"/>
    </reaction>
</comment>
<evidence type="ECO:0000313" key="26">
    <source>
        <dbReference type="EMBL" id="KAF5309652.1"/>
    </source>
</evidence>
<evidence type="ECO:0000259" key="24">
    <source>
        <dbReference type="PROSITE" id="PS50158"/>
    </source>
</evidence>
<dbReference type="PANTHER" id="PTHR42648">
    <property type="entry name" value="TRANSPOSASE, PUTATIVE-RELATED"/>
    <property type="match status" value="1"/>
</dbReference>
<keyword evidence="17" id="KW-0239">DNA-directed DNA polymerase</keyword>
<dbReference type="PROSITE" id="PS50994">
    <property type="entry name" value="INTEGRASE"/>
    <property type="match status" value="1"/>
</dbReference>
<dbReference type="InterPro" id="IPR001878">
    <property type="entry name" value="Znf_CCHC"/>
</dbReference>
<keyword evidence="5" id="KW-0645">Protease</keyword>
<comment type="caution">
    <text evidence="26">The sequence shown here is derived from an EMBL/GenBank/DDBJ whole genome shotgun (WGS) entry which is preliminary data.</text>
</comment>
<organism evidence="26 27">
    <name type="scientific">Ephemerocybe angulata</name>
    <dbReference type="NCBI Taxonomy" id="980116"/>
    <lineage>
        <taxon>Eukaryota</taxon>
        <taxon>Fungi</taxon>
        <taxon>Dikarya</taxon>
        <taxon>Basidiomycota</taxon>
        <taxon>Agaricomycotina</taxon>
        <taxon>Agaricomycetes</taxon>
        <taxon>Agaricomycetidae</taxon>
        <taxon>Agaricales</taxon>
        <taxon>Agaricineae</taxon>
        <taxon>Psathyrellaceae</taxon>
        <taxon>Ephemerocybe</taxon>
    </lineage>
</organism>
<evidence type="ECO:0000256" key="19">
    <source>
        <dbReference type="ARBA" id="ARBA00023172"/>
    </source>
</evidence>
<evidence type="ECO:0000256" key="13">
    <source>
        <dbReference type="ARBA" id="ARBA00022842"/>
    </source>
</evidence>
<name>A0A8H5ASW5_9AGAR</name>
<keyword evidence="8" id="KW-0479">Metal-binding</keyword>
<keyword evidence="14" id="KW-0694">RNA-binding</keyword>
<evidence type="ECO:0000256" key="8">
    <source>
        <dbReference type="ARBA" id="ARBA00022723"/>
    </source>
</evidence>
<keyword evidence="6" id="KW-0548">Nucleotidyltransferase</keyword>
<dbReference type="Pfam" id="PF25597">
    <property type="entry name" value="SH3_retrovirus"/>
    <property type="match status" value="1"/>
</dbReference>
<keyword evidence="4" id="KW-0507">mRNA processing</keyword>
<dbReference type="GO" id="GO:0015074">
    <property type="term" value="P:DNA integration"/>
    <property type="evidence" value="ECO:0007669"/>
    <property type="project" value="UniProtKB-KW"/>
</dbReference>
<evidence type="ECO:0000256" key="22">
    <source>
        <dbReference type="PROSITE-ProRule" id="PRU00047"/>
    </source>
</evidence>
<dbReference type="GO" id="GO:0003964">
    <property type="term" value="F:RNA-directed DNA polymerase activity"/>
    <property type="evidence" value="ECO:0007669"/>
    <property type="project" value="UniProtKB-KW"/>
</dbReference>
<evidence type="ECO:0000256" key="6">
    <source>
        <dbReference type="ARBA" id="ARBA00022695"/>
    </source>
</evidence>
<keyword evidence="3" id="KW-1188">Viral release from host cell</keyword>
<dbReference type="SUPFAM" id="SSF53098">
    <property type="entry name" value="Ribonuclease H-like"/>
    <property type="match status" value="1"/>
</dbReference>
<dbReference type="GO" id="GO:0003887">
    <property type="term" value="F:DNA-directed DNA polymerase activity"/>
    <property type="evidence" value="ECO:0007669"/>
    <property type="project" value="UniProtKB-KW"/>
</dbReference>
<evidence type="ECO:0000256" key="11">
    <source>
        <dbReference type="ARBA" id="ARBA00022801"/>
    </source>
</evidence>
<evidence type="ECO:0000256" key="12">
    <source>
        <dbReference type="ARBA" id="ARBA00022840"/>
    </source>
</evidence>
<dbReference type="GO" id="GO:0008270">
    <property type="term" value="F:zinc ion binding"/>
    <property type="evidence" value="ECO:0007669"/>
    <property type="project" value="UniProtKB-KW"/>
</dbReference>
<evidence type="ECO:0000256" key="5">
    <source>
        <dbReference type="ARBA" id="ARBA00022670"/>
    </source>
</evidence>
<keyword evidence="17" id="KW-0808">Transferase</keyword>
<evidence type="ECO:0000256" key="9">
    <source>
        <dbReference type="ARBA" id="ARBA00022741"/>
    </source>
</evidence>
<feature type="domain" description="CCHC-type" evidence="24">
    <location>
        <begin position="329"/>
        <end position="343"/>
    </location>
</feature>
<evidence type="ECO:0000256" key="17">
    <source>
        <dbReference type="ARBA" id="ARBA00022932"/>
    </source>
</evidence>
<evidence type="ECO:0000256" key="10">
    <source>
        <dbReference type="ARBA" id="ARBA00022759"/>
    </source>
</evidence>
<feature type="region of interest" description="Disordered" evidence="23">
    <location>
        <begin position="275"/>
        <end position="328"/>
    </location>
</feature>
<dbReference type="GO" id="GO:0006397">
    <property type="term" value="P:mRNA processing"/>
    <property type="evidence" value="ECO:0007669"/>
    <property type="project" value="UniProtKB-KW"/>
</dbReference>
<keyword evidence="2" id="KW-0815">Transposition</keyword>
<dbReference type="PANTHER" id="PTHR42648:SF11">
    <property type="entry name" value="TRANSPOSON TY4-P GAG-POL POLYPROTEIN"/>
    <property type="match status" value="1"/>
</dbReference>
<protein>
    <submittedName>
        <fullName evidence="26">Uncharacterized protein</fullName>
    </submittedName>
</protein>
<dbReference type="Proteomes" id="UP000541558">
    <property type="component" value="Unassembled WGS sequence"/>
</dbReference>
<dbReference type="Gene3D" id="4.10.60.10">
    <property type="entry name" value="Zinc finger, CCHC-type"/>
    <property type="match status" value="1"/>
</dbReference>
<evidence type="ECO:0000256" key="14">
    <source>
        <dbReference type="ARBA" id="ARBA00022884"/>
    </source>
</evidence>
<evidence type="ECO:0000256" key="23">
    <source>
        <dbReference type="SAM" id="MobiDB-lite"/>
    </source>
</evidence>
<dbReference type="GO" id="GO:0004519">
    <property type="term" value="F:endonuclease activity"/>
    <property type="evidence" value="ECO:0007669"/>
    <property type="project" value="UniProtKB-KW"/>
</dbReference>
<keyword evidence="22" id="KW-0863">Zinc-finger</keyword>
<dbReference type="GO" id="GO:0005524">
    <property type="term" value="F:ATP binding"/>
    <property type="evidence" value="ECO:0007669"/>
    <property type="project" value="UniProtKB-KW"/>
</dbReference>
<keyword evidence="16" id="KW-0695">RNA-directed DNA polymerase</keyword>
<dbReference type="GO" id="GO:0003723">
    <property type="term" value="F:RNA binding"/>
    <property type="evidence" value="ECO:0007669"/>
    <property type="project" value="UniProtKB-KW"/>
</dbReference>
<dbReference type="GO" id="GO:0032196">
    <property type="term" value="P:transposition"/>
    <property type="evidence" value="ECO:0007669"/>
    <property type="project" value="UniProtKB-KW"/>
</dbReference>
<dbReference type="InterPro" id="IPR001584">
    <property type="entry name" value="Integrase_cat-core"/>
</dbReference>
<dbReference type="EMBL" id="JAACJK010000234">
    <property type="protein sequence ID" value="KAF5309652.1"/>
    <property type="molecule type" value="Genomic_DNA"/>
</dbReference>
<dbReference type="InterPro" id="IPR036875">
    <property type="entry name" value="Znf_CCHC_sf"/>
</dbReference>
<keyword evidence="27" id="KW-1185">Reference proteome</keyword>
<dbReference type="InterPro" id="IPR039537">
    <property type="entry name" value="Retrotran_Ty1/copia-like"/>
</dbReference>
<keyword evidence="7" id="KW-0540">Nuclease</keyword>
<keyword evidence="15" id="KW-0229">DNA integration</keyword>
<dbReference type="InterPro" id="IPR036397">
    <property type="entry name" value="RNaseH_sf"/>
</dbReference>
<proteinExistence type="predicted"/>
<keyword evidence="9" id="KW-0547">Nucleotide-binding</keyword>
<evidence type="ECO:0000256" key="7">
    <source>
        <dbReference type="ARBA" id="ARBA00022722"/>
    </source>
</evidence>
<evidence type="ECO:0000256" key="15">
    <source>
        <dbReference type="ARBA" id="ARBA00022908"/>
    </source>
</evidence>
<dbReference type="InterPro" id="IPR057670">
    <property type="entry name" value="SH3_retrovirus"/>
</dbReference>
<keyword evidence="19" id="KW-0233">DNA recombination</keyword>
<feature type="domain" description="Integrase catalytic" evidence="25">
    <location>
        <begin position="648"/>
        <end position="825"/>
    </location>
</feature>
<feature type="region of interest" description="Disordered" evidence="23">
    <location>
        <begin position="342"/>
        <end position="366"/>
    </location>
</feature>
<evidence type="ECO:0000259" key="25">
    <source>
        <dbReference type="PROSITE" id="PS50994"/>
    </source>
</evidence>
<comment type="function">
    <text evidence="1">The aspartyl protease (PR) mediates the proteolytic cleavages of the Gag and Gag-Pol polyproteins after assembly of the VLP.</text>
</comment>
<keyword evidence="10" id="KW-0255">Endonuclease</keyword>
<keyword evidence="11" id="KW-0378">Hydrolase</keyword>
<accession>A0A8H5ASW5</accession>
<dbReference type="OrthoDB" id="3243429at2759"/>
<dbReference type="InterPro" id="IPR012337">
    <property type="entry name" value="RNaseH-like_sf"/>
</dbReference>
<feature type="compositionally biased region" description="Pro residues" evidence="23">
    <location>
        <begin position="976"/>
        <end position="989"/>
    </location>
</feature>
<keyword evidence="13" id="KW-0460">Magnesium</keyword>
<sequence>MLVSEVQLMTGVMVVVVRGGIYGLDYTVYDCLRDITPESFLNQPNPFALLFRLLRKGNQLYTSSISTVLEKREHWTDWDSAVRHLLISYNLLGLVLDLDDDGAESIPTPLQYITRPLLPHEPSKEDLLVADNFDQLDRAVTYVLTGTVSVVVQRKIAREVASVRPGSIQPTCRIIYPSSDAAVHLACGSDVADYLQQFTQLVLQVDRSGYIVDPVDMIRVFVLRLPRYMSHFANNFNTWCDSSSVLGGAAGFGDVLDWLERAEASFNNLRATHRQTQHLRSVIQPQVRSHPSGPRTPAAPAPRSNTAVGPSGSSSDSRTPGARPSSQQCYNCKKVGHSAANCRAPGGGRSNVGAPMGPSYLANEGDDDGDVLMAEVDNFQVDDATVPEGDVGDDVGALLAENFNSLSLNPDFACDTYTNSTAFHCYAALPEHPPSPSILPPVVKPSSVAVLDSGCSQHIIRCREAFSSFRVASILVGTAANKPLVALGCGTVRIPIRLSDGTSRVLVLLDCLFAPDCPVNLLSVGRLVDGLGLRIMFAASKTYLWEYLQGVRPTAFLSLTRRNNLTYLGCTFLPAPLSPSDGVVSMAARSGSLSFVPPPLTIDLWHRRFSHLGWDSTKALLRGTAVTGVTCVGPLTAARCVACIEGKGRATPYAHNMNRASYAGELLHVDTGGPMRVLCCGNRFWLVVVDDFTNFSWVFLMRTRDEAVKHITNVIAILENISGKRVGFVRSDGAKEFVEGDMKRFLVEKGIRSQTTVPYAHQQNGKAERYIGRMSFDFKALLAASGLPPMFWGFAILTAAYTANRSPTSTLSSGITPFEALFGRKPDVSHLRVFSCRCFPLTPSEIRPKLSPYRREAIFIGYESDRIGWRCMLTTGKILFSNDVIFDEGTMGQLAGKRAASDGAEDPDAEDRATGPDGPNAGTDGTTAPGRDSSGSLPTVAPPRRSLRNVLGTGAVGQAGLSAVGVTEDQDLSPPVFGPPPPPPQPPPLTGVDSLLAGIEEADRLLRDSEGSSQSHWTTDEVQSYLSTLLARFYKGERENRESAMLELR</sequence>
<feature type="region of interest" description="Disordered" evidence="23">
    <location>
        <begin position="968"/>
        <end position="993"/>
    </location>
</feature>
<comment type="catalytic activity">
    <reaction evidence="20">
        <text>DNA(n) + a 2'-deoxyribonucleoside 5'-triphosphate = DNA(n+1) + diphosphate</text>
        <dbReference type="Rhea" id="RHEA:22508"/>
        <dbReference type="Rhea" id="RHEA-COMP:17339"/>
        <dbReference type="Rhea" id="RHEA-COMP:17340"/>
        <dbReference type="ChEBI" id="CHEBI:33019"/>
        <dbReference type="ChEBI" id="CHEBI:61560"/>
        <dbReference type="ChEBI" id="CHEBI:173112"/>
        <dbReference type="EC" id="2.7.7.49"/>
    </reaction>
</comment>
<reference evidence="26 27" key="1">
    <citation type="journal article" date="2020" name="ISME J.">
        <title>Uncovering the hidden diversity of litter-decomposition mechanisms in mushroom-forming fungi.</title>
        <authorList>
            <person name="Floudas D."/>
            <person name="Bentzer J."/>
            <person name="Ahren D."/>
            <person name="Johansson T."/>
            <person name="Persson P."/>
            <person name="Tunlid A."/>
        </authorList>
    </citation>
    <scope>NUCLEOTIDE SEQUENCE [LARGE SCALE GENOMIC DNA]</scope>
    <source>
        <strain evidence="26 27">CBS 175.51</strain>
    </source>
</reference>
<gene>
    <name evidence="26" type="ORF">D9611_014076</name>
</gene>
<evidence type="ECO:0000256" key="16">
    <source>
        <dbReference type="ARBA" id="ARBA00022918"/>
    </source>
</evidence>
<feature type="compositionally biased region" description="Polar residues" evidence="23">
    <location>
        <begin position="303"/>
        <end position="328"/>
    </location>
</feature>